<dbReference type="Proteomes" id="UP000789508">
    <property type="component" value="Unassembled WGS sequence"/>
</dbReference>
<reference evidence="1" key="1">
    <citation type="submission" date="2021-06" db="EMBL/GenBank/DDBJ databases">
        <authorList>
            <person name="Kallberg Y."/>
            <person name="Tangrot J."/>
            <person name="Rosling A."/>
        </authorList>
    </citation>
    <scope>NUCLEOTIDE SEQUENCE</scope>
    <source>
        <strain evidence="1">FL130A</strain>
    </source>
</reference>
<evidence type="ECO:0000313" key="2">
    <source>
        <dbReference type="Proteomes" id="UP000789508"/>
    </source>
</evidence>
<name>A0A9N9EN90_9GLOM</name>
<keyword evidence="2" id="KW-1185">Reference proteome</keyword>
<comment type="caution">
    <text evidence="1">The sequence shown here is derived from an EMBL/GenBank/DDBJ whole genome shotgun (WGS) entry which is preliminary data.</text>
</comment>
<proteinExistence type="predicted"/>
<dbReference type="AlphaFoldDB" id="A0A9N9EN90"/>
<evidence type="ECO:0000313" key="1">
    <source>
        <dbReference type="EMBL" id="CAG8686870.1"/>
    </source>
</evidence>
<sequence>MASKLPIEILEKIFRNFLLVESTPYNNPSNETNDYSTGDLYSCLLVNWQWCEAVIPLLWSDPFRQSTSITKQHDKILDTYFQFLNYHERKLIVQNNHYHRNHYHNKTSNTFFKKFLNGGIPKMNMYTPNTMYDYPFFAKHIDVGAMICVAKAWCARNRLPYRESAIVTVILKLMRRNGATIERLSGPFRFTTRPEFLALFQQNPELEMWISSVKSCHMVWNDRNMDRDAQKQYTIATLSNHLECLDLDMKGMQNFTQKRKLATIGATMRQFHSLNQFIGRSCGGDLNAIVRNLKLSVSTLLDIEFVDTNFKDSAPLNSLLMFDNLEVLTFRNCDFLTLRVMQPLMTVPYCHLKQLRQVNFIYCHDVSEHVRDWAEEVN</sequence>
<feature type="non-terminal residue" evidence="1">
    <location>
        <position position="378"/>
    </location>
</feature>
<protein>
    <submittedName>
        <fullName evidence="1">14325_t:CDS:1</fullName>
    </submittedName>
</protein>
<organism evidence="1 2">
    <name type="scientific">Ambispora leptoticha</name>
    <dbReference type="NCBI Taxonomy" id="144679"/>
    <lineage>
        <taxon>Eukaryota</taxon>
        <taxon>Fungi</taxon>
        <taxon>Fungi incertae sedis</taxon>
        <taxon>Mucoromycota</taxon>
        <taxon>Glomeromycotina</taxon>
        <taxon>Glomeromycetes</taxon>
        <taxon>Archaeosporales</taxon>
        <taxon>Ambisporaceae</taxon>
        <taxon>Ambispora</taxon>
    </lineage>
</organism>
<accession>A0A9N9EN90</accession>
<dbReference type="EMBL" id="CAJVPS010015525">
    <property type="protein sequence ID" value="CAG8686870.1"/>
    <property type="molecule type" value="Genomic_DNA"/>
</dbReference>
<gene>
    <name evidence="1" type="ORF">ALEPTO_LOCUS11060</name>
</gene>
<dbReference type="OrthoDB" id="2361777at2759"/>